<evidence type="ECO:0000259" key="2">
    <source>
        <dbReference type="Pfam" id="PF00534"/>
    </source>
</evidence>
<feature type="non-terminal residue" evidence="3">
    <location>
        <position position="1"/>
    </location>
</feature>
<accession>A0A0F9INJ7</accession>
<dbReference type="GO" id="GO:0009103">
    <property type="term" value="P:lipopolysaccharide biosynthetic process"/>
    <property type="evidence" value="ECO:0007669"/>
    <property type="project" value="TreeGrafter"/>
</dbReference>
<comment type="caution">
    <text evidence="3">The sequence shown here is derived from an EMBL/GenBank/DDBJ whole genome shotgun (WGS) entry which is preliminary data.</text>
</comment>
<feature type="domain" description="Glycosyl transferase family 1" evidence="2">
    <location>
        <begin position="119"/>
        <end position="292"/>
    </location>
</feature>
<dbReference type="Pfam" id="PF00534">
    <property type="entry name" value="Glycos_transf_1"/>
    <property type="match status" value="1"/>
</dbReference>
<protein>
    <recommendedName>
        <fullName evidence="2">Glycosyl transferase family 1 domain-containing protein</fullName>
    </recommendedName>
</protein>
<dbReference type="PANTHER" id="PTHR46401">
    <property type="entry name" value="GLYCOSYLTRANSFERASE WBBK-RELATED"/>
    <property type="match status" value="1"/>
</dbReference>
<evidence type="ECO:0000256" key="1">
    <source>
        <dbReference type="ARBA" id="ARBA00022679"/>
    </source>
</evidence>
<name>A0A0F9INJ7_9ZZZZ</name>
<reference evidence="3" key="1">
    <citation type="journal article" date="2015" name="Nature">
        <title>Complex archaea that bridge the gap between prokaryotes and eukaryotes.</title>
        <authorList>
            <person name="Spang A."/>
            <person name="Saw J.H."/>
            <person name="Jorgensen S.L."/>
            <person name="Zaremba-Niedzwiedzka K."/>
            <person name="Martijn J."/>
            <person name="Lind A.E."/>
            <person name="van Eijk R."/>
            <person name="Schleper C."/>
            <person name="Guy L."/>
            <person name="Ettema T.J."/>
        </authorList>
    </citation>
    <scope>NUCLEOTIDE SEQUENCE</scope>
</reference>
<sequence>GGLDESILPNIYQDFKADCIISIFDMWALPSFHKIVEQNRMVYIPYIPIDTEELNIQYLEVLKTATKIIPMSEHSERELKKTYPNTTLSNVPVGIDTVFRQVWKTQEEKNKLKLKIGFSEDTFVIGLAGDIKGHRKSWAENIEGIKIFKDKNPNLKLGIYILTNLSKIKGADFKVLEIIKKYGLTDNTSHIEQYKYLKGITTSELNQLYNSFDVYLSASRGEGYGLMYVEANAVGTPVIGTNFTSMPQVIKNGYLAEYGYLEMSQQISKQAVPDPKSIAEKLELVLKDNNKDKIKSDSEQV</sequence>
<keyword evidence="1" id="KW-0808">Transferase</keyword>
<dbReference type="InterPro" id="IPR001296">
    <property type="entry name" value="Glyco_trans_1"/>
</dbReference>
<evidence type="ECO:0000313" key="3">
    <source>
        <dbReference type="EMBL" id="KKM21429.1"/>
    </source>
</evidence>
<dbReference type="AlphaFoldDB" id="A0A0F9INJ7"/>
<dbReference type="GO" id="GO:0016757">
    <property type="term" value="F:glycosyltransferase activity"/>
    <property type="evidence" value="ECO:0007669"/>
    <property type="project" value="InterPro"/>
</dbReference>
<proteinExistence type="predicted"/>
<organism evidence="3">
    <name type="scientific">marine sediment metagenome</name>
    <dbReference type="NCBI Taxonomy" id="412755"/>
    <lineage>
        <taxon>unclassified sequences</taxon>
        <taxon>metagenomes</taxon>
        <taxon>ecological metagenomes</taxon>
    </lineage>
</organism>
<dbReference type="SUPFAM" id="SSF53756">
    <property type="entry name" value="UDP-Glycosyltransferase/glycogen phosphorylase"/>
    <property type="match status" value="1"/>
</dbReference>
<dbReference type="EMBL" id="LAZR01013551">
    <property type="protein sequence ID" value="KKM21429.1"/>
    <property type="molecule type" value="Genomic_DNA"/>
</dbReference>
<dbReference type="Gene3D" id="3.40.50.2000">
    <property type="entry name" value="Glycogen Phosphorylase B"/>
    <property type="match status" value="1"/>
</dbReference>
<dbReference type="PANTHER" id="PTHR46401:SF2">
    <property type="entry name" value="GLYCOSYLTRANSFERASE WBBK-RELATED"/>
    <property type="match status" value="1"/>
</dbReference>
<gene>
    <name evidence="3" type="ORF">LCGC14_1635470</name>
</gene>